<comment type="caution">
    <text evidence="2">The sequence shown here is derived from an EMBL/GenBank/DDBJ whole genome shotgun (WGS) entry which is preliminary data.</text>
</comment>
<accession>A0ABW0DQF3</accession>
<dbReference type="EMBL" id="JBHSKN010000009">
    <property type="protein sequence ID" value="MFC5240267.1"/>
    <property type="molecule type" value="Genomic_DNA"/>
</dbReference>
<feature type="transmembrane region" description="Helical" evidence="1">
    <location>
        <begin position="151"/>
        <end position="173"/>
    </location>
</feature>
<dbReference type="RefSeq" id="WP_344559651.1">
    <property type="nucleotide sequence ID" value="NZ_BAAATG010000014.1"/>
</dbReference>
<keyword evidence="1" id="KW-0812">Transmembrane</keyword>
<feature type="transmembrane region" description="Helical" evidence="1">
    <location>
        <begin position="188"/>
        <end position="207"/>
    </location>
</feature>
<evidence type="ECO:0000313" key="2">
    <source>
        <dbReference type="EMBL" id="MFC5240267.1"/>
    </source>
</evidence>
<gene>
    <name evidence="2" type="ORF">ACFPWV_10180</name>
</gene>
<feature type="transmembrane region" description="Helical" evidence="1">
    <location>
        <begin position="20"/>
        <end position="41"/>
    </location>
</feature>
<sequence>MSGGAVSAVLVRPVARTVPWRTIAVGGGLGLLLAAGPRMWGDGATDWLALTALRASAVAFALGAAFLLDDPARHTTAVVPTRRAVRHGLRLALVAPVAALWWTAALLLVPGSLRPPAADVTVEAATVLALALTGSAFAIRQGDGTRPGQAVAGFLLASAILAPLFSPGSWALFVTPDDPKWALSHDRWTLLLCAVLAVGAVCATERARRAGLRGLRSPSGTSGPSRA</sequence>
<feature type="transmembrane region" description="Helical" evidence="1">
    <location>
        <begin position="47"/>
        <end position="68"/>
    </location>
</feature>
<evidence type="ECO:0000313" key="3">
    <source>
        <dbReference type="Proteomes" id="UP001596035"/>
    </source>
</evidence>
<feature type="transmembrane region" description="Helical" evidence="1">
    <location>
        <begin position="120"/>
        <end position="139"/>
    </location>
</feature>
<dbReference type="Proteomes" id="UP001596035">
    <property type="component" value="Unassembled WGS sequence"/>
</dbReference>
<keyword evidence="1" id="KW-1133">Transmembrane helix</keyword>
<keyword evidence="3" id="KW-1185">Reference proteome</keyword>
<reference evidence="3" key="1">
    <citation type="journal article" date="2019" name="Int. J. Syst. Evol. Microbiol.">
        <title>The Global Catalogue of Microorganisms (GCM) 10K type strain sequencing project: providing services to taxonomists for standard genome sequencing and annotation.</title>
        <authorList>
            <consortium name="The Broad Institute Genomics Platform"/>
            <consortium name="The Broad Institute Genome Sequencing Center for Infectious Disease"/>
            <person name="Wu L."/>
            <person name="Ma J."/>
        </authorList>
    </citation>
    <scope>NUCLEOTIDE SEQUENCE [LARGE SCALE GENOMIC DNA]</scope>
    <source>
        <strain evidence="3">CGMCC 4.7131</strain>
    </source>
</reference>
<name>A0ABW0DQF3_9ACTN</name>
<keyword evidence="1" id="KW-0472">Membrane</keyword>
<organism evidence="2 3">
    <name type="scientific">Streptomyces atrovirens</name>
    <dbReference type="NCBI Taxonomy" id="285556"/>
    <lineage>
        <taxon>Bacteria</taxon>
        <taxon>Bacillati</taxon>
        <taxon>Actinomycetota</taxon>
        <taxon>Actinomycetes</taxon>
        <taxon>Kitasatosporales</taxon>
        <taxon>Streptomycetaceae</taxon>
        <taxon>Streptomyces</taxon>
    </lineage>
</organism>
<feature type="transmembrane region" description="Helical" evidence="1">
    <location>
        <begin position="89"/>
        <end position="108"/>
    </location>
</feature>
<proteinExistence type="predicted"/>
<protein>
    <submittedName>
        <fullName evidence="2">ABC transporter</fullName>
    </submittedName>
</protein>
<evidence type="ECO:0000256" key="1">
    <source>
        <dbReference type="SAM" id="Phobius"/>
    </source>
</evidence>